<dbReference type="EMBL" id="CP119951">
    <property type="protein sequence ID" value="WFC93394.1"/>
    <property type="molecule type" value="Genomic_DNA"/>
</dbReference>
<evidence type="ECO:0000256" key="1">
    <source>
        <dbReference type="SAM" id="MobiDB-lite"/>
    </source>
</evidence>
<feature type="compositionally biased region" description="Basic residues" evidence="1">
    <location>
        <begin position="454"/>
        <end position="463"/>
    </location>
</feature>
<name>A0AAF0DP17_9BASI</name>
<feature type="region of interest" description="Disordered" evidence="1">
    <location>
        <begin position="142"/>
        <end position="199"/>
    </location>
</feature>
<reference evidence="3" key="1">
    <citation type="submission" date="2023-03" db="EMBL/GenBank/DDBJ databases">
        <title>Mating type loci evolution in Malassezia.</title>
        <authorList>
            <person name="Coelho M.A."/>
        </authorList>
    </citation>
    <scope>NUCLEOTIDE SEQUENCE</scope>
    <source>
        <strain evidence="3">CBS 14135</strain>
    </source>
</reference>
<feature type="compositionally biased region" description="Polar residues" evidence="1">
    <location>
        <begin position="397"/>
        <end position="411"/>
    </location>
</feature>
<organism evidence="3 4">
    <name type="scientific">Malassezia brasiliensis</name>
    <dbReference type="NCBI Taxonomy" id="1821822"/>
    <lineage>
        <taxon>Eukaryota</taxon>
        <taxon>Fungi</taxon>
        <taxon>Dikarya</taxon>
        <taxon>Basidiomycota</taxon>
        <taxon>Ustilaginomycotina</taxon>
        <taxon>Malasseziomycetes</taxon>
        <taxon>Malasseziales</taxon>
        <taxon>Malasseziaceae</taxon>
        <taxon>Malassezia</taxon>
    </lineage>
</organism>
<protein>
    <submittedName>
        <fullName evidence="3">Ribosome biogenesis ATPase rix7</fullName>
    </submittedName>
</protein>
<sequence>MPALLNFVLESAVSLLCVLDLHHALMHAQTPRRAAHRAPRDWGQTTVSTDAGAVRRVGTARRRARVADSVRTLGIWFVYLCVRPVIDGVLAWFVPFCGTFQTVWLLWMLANRSTAPSLVFQRIVRPTVARLATPIVPGRFAWRKEERATPPEATPSTPTVRLPGTSKRAPRARSTPRTPRTPSATQASRANFKTEDATPKIEVAVGEPASVPAADPHAFNTRQAAKVSRDSPKAAPSPTVKSERSTSPALLENRPKKATPPPSGPPLADAHTKRRTAPRAVPRSDNVQHDSSHSTQDESAASENAESVLMRMLTERSSRRTKRAPNSTPLSASKHARRTTRSTSDVAVEHAPRDSPPSAEAQDTPPAPVRDRRASTKHAVEGASLPAPKRRLRETHTSGVGSAKRVTTTVRTEPDAPRRSGRADAPRVRAASQTSLLPRASRASVEERPELRRSTRARTRHPT</sequence>
<proteinExistence type="predicted"/>
<keyword evidence="4" id="KW-1185">Reference proteome</keyword>
<feature type="region of interest" description="Disordered" evidence="1">
    <location>
        <begin position="221"/>
        <end position="463"/>
    </location>
</feature>
<accession>A0AAF0DP17</accession>
<feature type="compositionally biased region" description="Basic and acidic residues" evidence="1">
    <location>
        <begin position="369"/>
        <end position="380"/>
    </location>
</feature>
<dbReference type="AlphaFoldDB" id="A0AAF0DP17"/>
<evidence type="ECO:0000256" key="2">
    <source>
        <dbReference type="SAM" id="SignalP"/>
    </source>
</evidence>
<feature type="signal peptide" evidence="2">
    <location>
        <begin position="1"/>
        <end position="28"/>
    </location>
</feature>
<feature type="compositionally biased region" description="Low complexity" evidence="1">
    <location>
        <begin position="172"/>
        <end position="185"/>
    </location>
</feature>
<evidence type="ECO:0000313" key="4">
    <source>
        <dbReference type="Proteomes" id="UP001216638"/>
    </source>
</evidence>
<feature type="compositionally biased region" description="Basic and acidic residues" evidence="1">
    <location>
        <begin position="412"/>
        <end position="427"/>
    </location>
</feature>
<keyword evidence="2" id="KW-0732">Signal</keyword>
<dbReference type="Proteomes" id="UP001216638">
    <property type="component" value="Chromosome 1"/>
</dbReference>
<evidence type="ECO:0000313" key="3">
    <source>
        <dbReference type="EMBL" id="WFC93394.1"/>
    </source>
</evidence>
<feature type="compositionally biased region" description="Basic and acidic residues" evidence="1">
    <location>
        <begin position="444"/>
        <end position="453"/>
    </location>
</feature>
<gene>
    <name evidence="3" type="primary">RIX7_1</name>
    <name evidence="3" type="ORF">MBRA1_000014</name>
</gene>
<feature type="compositionally biased region" description="Low complexity" evidence="1">
    <location>
        <begin position="150"/>
        <end position="159"/>
    </location>
</feature>
<feature type="compositionally biased region" description="Basic and acidic residues" evidence="1">
    <location>
        <begin position="286"/>
        <end position="296"/>
    </location>
</feature>
<feature type="chain" id="PRO_5042248150" evidence="2">
    <location>
        <begin position="29"/>
        <end position="463"/>
    </location>
</feature>